<proteinExistence type="predicted"/>
<keyword evidence="1" id="KW-0812">Transmembrane</keyword>
<dbReference type="AlphaFoldDB" id="A0AAV7GXL6"/>
<name>A0AAV7GXL6_DENCH</name>
<evidence type="ECO:0000256" key="1">
    <source>
        <dbReference type="SAM" id="Phobius"/>
    </source>
</evidence>
<feature type="transmembrane region" description="Helical" evidence="1">
    <location>
        <begin position="56"/>
        <end position="74"/>
    </location>
</feature>
<keyword evidence="1" id="KW-0472">Membrane</keyword>
<comment type="caution">
    <text evidence="2">The sequence shown here is derived from an EMBL/GenBank/DDBJ whole genome shotgun (WGS) entry which is preliminary data.</text>
</comment>
<evidence type="ECO:0000313" key="3">
    <source>
        <dbReference type="Proteomes" id="UP000775213"/>
    </source>
</evidence>
<keyword evidence="1" id="KW-1133">Transmembrane helix</keyword>
<dbReference type="EMBL" id="JAGFBR010000010">
    <property type="protein sequence ID" value="KAH0460717.1"/>
    <property type="molecule type" value="Genomic_DNA"/>
</dbReference>
<evidence type="ECO:0000313" key="2">
    <source>
        <dbReference type="EMBL" id="KAH0460717.1"/>
    </source>
</evidence>
<protein>
    <submittedName>
        <fullName evidence="2">Uncharacterized protein</fullName>
    </submittedName>
</protein>
<sequence length="130" mass="14979">MVSQIEFDLAVPTSMYNVGFKYNISRRRTINESSRDRESRESVSDKKSIYSDLRGYGLIVLLAAITNIFVWIYFRIDLFYMDFVSESLREMLGCHFSKSSGTIPLSTVVLSFQHSGIKNHHRDIEASVLQ</sequence>
<organism evidence="2 3">
    <name type="scientific">Dendrobium chrysotoxum</name>
    <name type="common">Orchid</name>
    <dbReference type="NCBI Taxonomy" id="161865"/>
    <lineage>
        <taxon>Eukaryota</taxon>
        <taxon>Viridiplantae</taxon>
        <taxon>Streptophyta</taxon>
        <taxon>Embryophyta</taxon>
        <taxon>Tracheophyta</taxon>
        <taxon>Spermatophyta</taxon>
        <taxon>Magnoliopsida</taxon>
        <taxon>Liliopsida</taxon>
        <taxon>Asparagales</taxon>
        <taxon>Orchidaceae</taxon>
        <taxon>Epidendroideae</taxon>
        <taxon>Malaxideae</taxon>
        <taxon>Dendrobiinae</taxon>
        <taxon>Dendrobium</taxon>
    </lineage>
</organism>
<accession>A0AAV7GXL6</accession>
<reference evidence="2 3" key="1">
    <citation type="journal article" date="2021" name="Hortic Res">
        <title>Chromosome-scale assembly of the Dendrobium chrysotoxum genome enhances the understanding of orchid evolution.</title>
        <authorList>
            <person name="Zhang Y."/>
            <person name="Zhang G.Q."/>
            <person name="Zhang D."/>
            <person name="Liu X.D."/>
            <person name="Xu X.Y."/>
            <person name="Sun W.H."/>
            <person name="Yu X."/>
            <person name="Zhu X."/>
            <person name="Wang Z.W."/>
            <person name="Zhao X."/>
            <person name="Zhong W.Y."/>
            <person name="Chen H."/>
            <person name="Yin W.L."/>
            <person name="Huang T."/>
            <person name="Niu S.C."/>
            <person name="Liu Z.J."/>
        </authorList>
    </citation>
    <scope>NUCLEOTIDE SEQUENCE [LARGE SCALE GENOMIC DNA]</scope>
    <source>
        <strain evidence="2">Lindl</strain>
    </source>
</reference>
<gene>
    <name evidence="2" type="ORF">IEQ34_011380</name>
</gene>
<keyword evidence="3" id="KW-1185">Reference proteome</keyword>
<dbReference type="Proteomes" id="UP000775213">
    <property type="component" value="Unassembled WGS sequence"/>
</dbReference>